<dbReference type="InterPro" id="IPR039672">
    <property type="entry name" value="MFS_2"/>
</dbReference>
<feature type="transmembrane region" description="Helical" evidence="1">
    <location>
        <begin position="52"/>
        <end position="73"/>
    </location>
</feature>
<evidence type="ECO:0000259" key="2">
    <source>
        <dbReference type="PROSITE" id="PS50850"/>
    </source>
</evidence>
<dbReference type="PROSITE" id="PS50850">
    <property type="entry name" value="MFS"/>
    <property type="match status" value="1"/>
</dbReference>
<name>X0VAN1_9ZZZZ</name>
<feature type="transmembrane region" description="Helical" evidence="1">
    <location>
        <begin position="194"/>
        <end position="221"/>
    </location>
</feature>
<dbReference type="GO" id="GO:0005886">
    <property type="term" value="C:plasma membrane"/>
    <property type="evidence" value="ECO:0007669"/>
    <property type="project" value="TreeGrafter"/>
</dbReference>
<keyword evidence="1" id="KW-0812">Transmembrane</keyword>
<dbReference type="SUPFAM" id="SSF103473">
    <property type="entry name" value="MFS general substrate transporter"/>
    <property type="match status" value="1"/>
</dbReference>
<comment type="caution">
    <text evidence="3">The sequence shown here is derived from an EMBL/GenBank/DDBJ whole genome shotgun (WGS) entry which is preliminary data.</text>
</comment>
<feature type="domain" description="Major facilitator superfamily (MFS) profile" evidence="2">
    <location>
        <begin position="103"/>
        <end position="275"/>
    </location>
</feature>
<dbReference type="PANTHER" id="PTHR11328:SF24">
    <property type="entry name" value="MAJOR FACILITATOR SUPERFAMILY (MFS) PROFILE DOMAIN-CONTAINING PROTEIN"/>
    <property type="match status" value="1"/>
</dbReference>
<evidence type="ECO:0000313" key="3">
    <source>
        <dbReference type="EMBL" id="GAF97670.1"/>
    </source>
</evidence>
<dbReference type="AlphaFoldDB" id="X0VAN1"/>
<dbReference type="GO" id="GO:0015293">
    <property type="term" value="F:symporter activity"/>
    <property type="evidence" value="ECO:0007669"/>
    <property type="project" value="InterPro"/>
</dbReference>
<dbReference type="PANTHER" id="PTHR11328">
    <property type="entry name" value="MAJOR FACILITATOR SUPERFAMILY DOMAIN-CONTAINING PROTEIN"/>
    <property type="match status" value="1"/>
</dbReference>
<dbReference type="InterPro" id="IPR036259">
    <property type="entry name" value="MFS_trans_sf"/>
</dbReference>
<feature type="non-terminal residue" evidence="3">
    <location>
        <position position="275"/>
    </location>
</feature>
<gene>
    <name evidence="3" type="ORF">S01H1_30445</name>
</gene>
<dbReference type="GO" id="GO:0008643">
    <property type="term" value="P:carbohydrate transport"/>
    <property type="evidence" value="ECO:0007669"/>
    <property type="project" value="InterPro"/>
</dbReference>
<evidence type="ECO:0000256" key="1">
    <source>
        <dbReference type="SAM" id="Phobius"/>
    </source>
</evidence>
<reference evidence="3" key="1">
    <citation type="journal article" date="2014" name="Front. Microbiol.">
        <title>High frequency of phylogenetically diverse reductive dehalogenase-homologous genes in deep subseafloor sedimentary metagenomes.</title>
        <authorList>
            <person name="Kawai M."/>
            <person name="Futagami T."/>
            <person name="Toyoda A."/>
            <person name="Takaki Y."/>
            <person name="Nishi S."/>
            <person name="Hori S."/>
            <person name="Arai W."/>
            <person name="Tsubouchi T."/>
            <person name="Morono Y."/>
            <person name="Uchiyama I."/>
            <person name="Ito T."/>
            <person name="Fujiyama A."/>
            <person name="Inagaki F."/>
            <person name="Takami H."/>
        </authorList>
    </citation>
    <scope>NUCLEOTIDE SEQUENCE</scope>
    <source>
        <strain evidence="3">Expedition CK06-06</strain>
    </source>
</reference>
<keyword evidence="1" id="KW-1133">Transmembrane helix</keyword>
<protein>
    <recommendedName>
        <fullName evidence="2">Major facilitator superfamily (MFS) profile domain-containing protein</fullName>
    </recommendedName>
</protein>
<feature type="transmembrane region" description="Helical" evidence="1">
    <location>
        <begin position="142"/>
        <end position="162"/>
    </location>
</feature>
<feature type="transmembrane region" description="Helical" evidence="1">
    <location>
        <begin position="26"/>
        <end position="46"/>
    </location>
</feature>
<dbReference type="Gene3D" id="1.20.1250.20">
    <property type="entry name" value="MFS general substrate transporter like domains"/>
    <property type="match status" value="1"/>
</dbReference>
<dbReference type="EMBL" id="BARS01018736">
    <property type="protein sequence ID" value="GAF97670.1"/>
    <property type="molecule type" value="Genomic_DNA"/>
</dbReference>
<dbReference type="InterPro" id="IPR020846">
    <property type="entry name" value="MFS_dom"/>
</dbReference>
<accession>X0VAN1</accession>
<feature type="non-terminal residue" evidence="3">
    <location>
        <position position="1"/>
    </location>
</feature>
<organism evidence="3">
    <name type="scientific">marine sediment metagenome</name>
    <dbReference type="NCBI Taxonomy" id="412755"/>
    <lineage>
        <taxon>unclassified sequences</taxon>
        <taxon>metagenomes</taxon>
        <taxon>ecological metagenomes</taxon>
    </lineage>
</organism>
<proteinExistence type="predicted"/>
<dbReference type="Pfam" id="PF13347">
    <property type="entry name" value="MFS_2"/>
    <property type="match status" value="1"/>
</dbReference>
<keyword evidence="1" id="KW-0472">Membrane</keyword>
<feature type="transmembrane region" description="Helical" evidence="1">
    <location>
        <begin position="242"/>
        <end position="264"/>
    </location>
</feature>
<feature type="transmembrane region" description="Helical" evidence="1">
    <location>
        <begin position="171"/>
        <end position="188"/>
    </location>
</feature>
<sequence length="275" mass="30677">TFFDALFPELYTSVKERAEVNTIKQILATVGLLCAFLLPGIFIGDLTDKDGYLINGIVTSTIVGISLIIAIVWGAKERPEFAKDHKPEFGFIQGMKYTFKNKGFVLYTIMFFLYEYLLLLLGTVIPLWGLHVLNVTDTFQTSLLLGAIFIIGLVSVVLWNFLDVKIGSRKAFAISLVAYFIASIPLLFVEDYTLAMVTIIFTGIGFGGQLYFIYLIIADVIDDDELKTGVRREGSFFGITNFFMRLAMVLSIVTIGMVFTTTGWEDYVPNPGVNV</sequence>
<feature type="transmembrane region" description="Helical" evidence="1">
    <location>
        <begin position="104"/>
        <end position="130"/>
    </location>
</feature>